<dbReference type="EMBL" id="JBHLTC010000014">
    <property type="protein sequence ID" value="MFC0624726.1"/>
    <property type="molecule type" value="Genomic_DNA"/>
</dbReference>
<evidence type="ECO:0000313" key="3">
    <source>
        <dbReference type="Proteomes" id="UP001589890"/>
    </source>
</evidence>
<evidence type="ECO:0000313" key="2">
    <source>
        <dbReference type="EMBL" id="MFC0624726.1"/>
    </source>
</evidence>
<feature type="chain" id="PRO_5045926441" evidence="1">
    <location>
        <begin position="24"/>
        <end position="289"/>
    </location>
</feature>
<protein>
    <submittedName>
        <fullName evidence="2">Uncharacterized protein</fullName>
    </submittedName>
</protein>
<keyword evidence="1" id="KW-0732">Signal</keyword>
<keyword evidence="3" id="KW-1185">Reference proteome</keyword>
<organism evidence="2 3">
    <name type="scientific">Kribbella deserti</name>
    <dbReference type="NCBI Taxonomy" id="1926257"/>
    <lineage>
        <taxon>Bacteria</taxon>
        <taxon>Bacillati</taxon>
        <taxon>Actinomycetota</taxon>
        <taxon>Actinomycetes</taxon>
        <taxon>Propionibacteriales</taxon>
        <taxon>Kribbellaceae</taxon>
        <taxon>Kribbella</taxon>
    </lineage>
</organism>
<gene>
    <name evidence="2" type="ORF">ACFFGN_11680</name>
</gene>
<reference evidence="2 3" key="1">
    <citation type="submission" date="2024-09" db="EMBL/GenBank/DDBJ databases">
        <authorList>
            <person name="Sun Q."/>
            <person name="Mori K."/>
        </authorList>
    </citation>
    <scope>NUCLEOTIDE SEQUENCE [LARGE SCALE GENOMIC DNA]</scope>
    <source>
        <strain evidence="2 3">CGMCC 1.15906</strain>
    </source>
</reference>
<evidence type="ECO:0000256" key="1">
    <source>
        <dbReference type="SAM" id="SignalP"/>
    </source>
</evidence>
<dbReference type="RefSeq" id="WP_380046397.1">
    <property type="nucleotide sequence ID" value="NZ_JBHLTC010000014.1"/>
</dbReference>
<comment type="caution">
    <text evidence="2">The sequence shown here is derived from an EMBL/GenBank/DDBJ whole genome shotgun (WGS) entry which is preliminary data.</text>
</comment>
<name>A0ABV6QL52_9ACTN</name>
<sequence length="289" mass="30700">MRKVLVGLLAVVQLAVVAPGADACPDWVQVGTDINSGISGISVLSKSNGRIEALIVRDNKKPGQNRIARTTWIPGRTPVTEPLTWQGELPIDLESIDPVPGHAGEFIVVASKGKGFHILVEPGTATVLRTFQLPIGQPGDDYESFALATVGGRLTALWADRGQDERLSKLYAASFDFATLTFGPAQTVTFRAPSPTEFVRHISDLDVTADGSLVVSAAADPGDDGPFVSAVHVIGKVSAGPSLTLRPKARTMDEYDDRKIEALACLTPSCTSMLLGTDDENLGGWLLRD</sequence>
<accession>A0ABV6QL52</accession>
<feature type="signal peptide" evidence="1">
    <location>
        <begin position="1"/>
        <end position="23"/>
    </location>
</feature>
<proteinExistence type="predicted"/>
<dbReference type="Proteomes" id="UP001589890">
    <property type="component" value="Unassembled WGS sequence"/>
</dbReference>